<dbReference type="AlphaFoldDB" id="A0AAD7MSZ3"/>
<evidence type="ECO:0000313" key="1">
    <source>
        <dbReference type="EMBL" id="KAJ7730683.1"/>
    </source>
</evidence>
<reference evidence="1" key="1">
    <citation type="submission" date="2023-03" db="EMBL/GenBank/DDBJ databases">
        <title>Massive genome expansion in bonnet fungi (Mycena s.s.) driven by repeated elements and novel gene families across ecological guilds.</title>
        <authorList>
            <consortium name="Lawrence Berkeley National Laboratory"/>
            <person name="Harder C.B."/>
            <person name="Miyauchi S."/>
            <person name="Viragh M."/>
            <person name="Kuo A."/>
            <person name="Thoen E."/>
            <person name="Andreopoulos B."/>
            <person name="Lu D."/>
            <person name="Skrede I."/>
            <person name="Drula E."/>
            <person name="Henrissat B."/>
            <person name="Morin E."/>
            <person name="Kohler A."/>
            <person name="Barry K."/>
            <person name="LaButti K."/>
            <person name="Morin E."/>
            <person name="Salamov A."/>
            <person name="Lipzen A."/>
            <person name="Mereny Z."/>
            <person name="Hegedus B."/>
            <person name="Baldrian P."/>
            <person name="Stursova M."/>
            <person name="Weitz H."/>
            <person name="Taylor A."/>
            <person name="Grigoriev I.V."/>
            <person name="Nagy L.G."/>
            <person name="Martin F."/>
            <person name="Kauserud H."/>
        </authorList>
    </citation>
    <scope>NUCLEOTIDE SEQUENCE</scope>
    <source>
        <strain evidence="1">CBHHK188m</strain>
    </source>
</reference>
<comment type="caution">
    <text evidence="1">The sequence shown here is derived from an EMBL/GenBank/DDBJ whole genome shotgun (WGS) entry which is preliminary data.</text>
</comment>
<gene>
    <name evidence="1" type="ORF">DFH07DRAFT_969068</name>
</gene>
<protein>
    <submittedName>
        <fullName evidence="1">Uncharacterized protein</fullName>
    </submittedName>
</protein>
<evidence type="ECO:0000313" key="2">
    <source>
        <dbReference type="Proteomes" id="UP001215280"/>
    </source>
</evidence>
<accession>A0AAD7MSZ3</accession>
<organism evidence="1 2">
    <name type="scientific">Mycena maculata</name>
    <dbReference type="NCBI Taxonomy" id="230809"/>
    <lineage>
        <taxon>Eukaryota</taxon>
        <taxon>Fungi</taxon>
        <taxon>Dikarya</taxon>
        <taxon>Basidiomycota</taxon>
        <taxon>Agaricomycotina</taxon>
        <taxon>Agaricomycetes</taxon>
        <taxon>Agaricomycetidae</taxon>
        <taxon>Agaricales</taxon>
        <taxon>Marasmiineae</taxon>
        <taxon>Mycenaceae</taxon>
        <taxon>Mycena</taxon>
    </lineage>
</organism>
<proteinExistence type="predicted"/>
<sequence>MHALPSYVHFERSPTVPPILHLRIAQFLTPAVATDTARQSRIVLPRAGELLLYQGRSAWLTGDGAPWTFDLRNDMQFQTQRTNDSQGGERADSRERTWLAGDAEPWSFRLRTRIPTRRVPDTEKRAAVHVACEWCGS</sequence>
<keyword evidence="2" id="KW-1185">Reference proteome</keyword>
<name>A0AAD7MSZ3_9AGAR</name>
<dbReference type="Proteomes" id="UP001215280">
    <property type="component" value="Unassembled WGS sequence"/>
</dbReference>
<dbReference type="EMBL" id="JARJLG010000188">
    <property type="protein sequence ID" value="KAJ7730683.1"/>
    <property type="molecule type" value="Genomic_DNA"/>
</dbReference>